<organism evidence="5 6">
    <name type="scientific">Haemaphysalis longicornis</name>
    <name type="common">Bush tick</name>
    <dbReference type="NCBI Taxonomy" id="44386"/>
    <lineage>
        <taxon>Eukaryota</taxon>
        <taxon>Metazoa</taxon>
        <taxon>Ecdysozoa</taxon>
        <taxon>Arthropoda</taxon>
        <taxon>Chelicerata</taxon>
        <taxon>Arachnida</taxon>
        <taxon>Acari</taxon>
        <taxon>Parasitiformes</taxon>
        <taxon>Ixodida</taxon>
        <taxon>Ixodoidea</taxon>
        <taxon>Ixodidae</taxon>
        <taxon>Haemaphysalinae</taxon>
        <taxon>Haemaphysalis</taxon>
    </lineage>
</organism>
<dbReference type="OrthoDB" id="427960at2759"/>
<evidence type="ECO:0000256" key="1">
    <source>
        <dbReference type="PROSITE-ProRule" id="PRU00047"/>
    </source>
</evidence>
<dbReference type="OMA" id="HELACQP"/>
<feature type="compositionally biased region" description="Basic and acidic residues" evidence="3">
    <location>
        <begin position="517"/>
        <end position="528"/>
    </location>
</feature>
<dbReference type="GO" id="GO:0008270">
    <property type="term" value="F:zinc ion binding"/>
    <property type="evidence" value="ECO:0007669"/>
    <property type="project" value="UniProtKB-KW"/>
</dbReference>
<name>A0A9J6GKY7_HAELO</name>
<feature type="region of interest" description="Disordered" evidence="3">
    <location>
        <begin position="466"/>
        <end position="528"/>
    </location>
</feature>
<gene>
    <name evidence="5" type="ORF">HPB48_016495</name>
</gene>
<feature type="compositionally biased region" description="Polar residues" evidence="3">
    <location>
        <begin position="501"/>
        <end position="514"/>
    </location>
</feature>
<feature type="compositionally biased region" description="Basic and acidic residues" evidence="3">
    <location>
        <begin position="331"/>
        <end position="344"/>
    </location>
</feature>
<feature type="domain" description="CCHC-type" evidence="4">
    <location>
        <begin position="259"/>
        <end position="273"/>
    </location>
</feature>
<evidence type="ECO:0000259" key="4">
    <source>
        <dbReference type="PROSITE" id="PS50158"/>
    </source>
</evidence>
<feature type="region of interest" description="Disordered" evidence="3">
    <location>
        <begin position="329"/>
        <end position="427"/>
    </location>
</feature>
<dbReference type="VEuPathDB" id="VectorBase:HLOH_054353"/>
<dbReference type="PROSITE" id="PS50158">
    <property type="entry name" value="ZF_CCHC"/>
    <property type="match status" value="1"/>
</dbReference>
<feature type="coiled-coil region" evidence="2">
    <location>
        <begin position="528"/>
        <end position="555"/>
    </location>
</feature>
<keyword evidence="6" id="KW-1185">Reference proteome</keyword>
<dbReference type="AlphaFoldDB" id="A0A9J6GKY7"/>
<evidence type="ECO:0000256" key="2">
    <source>
        <dbReference type="SAM" id="Coils"/>
    </source>
</evidence>
<evidence type="ECO:0000313" key="5">
    <source>
        <dbReference type="EMBL" id="KAH9379070.1"/>
    </source>
</evidence>
<keyword evidence="1" id="KW-0479">Metal-binding</keyword>
<comment type="caution">
    <text evidence="5">The sequence shown here is derived from an EMBL/GenBank/DDBJ whole genome shotgun (WGS) entry which is preliminary data.</text>
</comment>
<sequence>MLAETETMPSELAESGVLTTDDTGRMCVEVTGVDEEVASGSQEHKEGWTTVSRIKKPREEQAQGTLPPALTAAKTFARRAAAAATMAARLNTNLPKEDCKIIVRPRGGLCVARTPLPAIEAAITRAAGIPMTEAEHDAFVANKEQNIIIVSTPDADRERKYSKIKEIEINGRKHEVGAYATVPEGTTKGVIRNTPLDHSQETILAKLITDRNPTVIGARRIGNTPTIIVAFEGDRVPRQVYYGSSILECSLYRKHFDFCTTCGEIGHRRDVCPTPNVRVCADCGLKNPKEGHSETCKPTCKLCNGPHPTGTYGCKNRYKTPYIVTKRRWARKEAEEERRRKEQESLAPGSFPELERASFNRGQGRQPRSVSRRRSDRSASNKRDQSRCRSKSKDRVSWNRIVQDGAARKESTTRSSTPSNIKTNQDEAIQNEADALRKENAQLRSTIESMAEQMKIISQQLHALQAQQTEQARQPTQERQAPQQQQQPREEQQAEPMGEDNSASECQPQQTAASEPSPKRRAVDNLKERKLIDRVNKLEDTVTSLKQEFNSLKSEISRDMAAIIQQSITAAIQQTVMPAIQQSVNAAVQQCVQQHMSVAIQQIREEISLSIPQWTGPPQAQ</sequence>
<proteinExistence type="predicted"/>
<accession>A0A9J6GKY7</accession>
<evidence type="ECO:0000313" key="6">
    <source>
        <dbReference type="Proteomes" id="UP000821853"/>
    </source>
</evidence>
<feature type="compositionally biased region" description="Polar residues" evidence="3">
    <location>
        <begin position="413"/>
        <end position="427"/>
    </location>
</feature>
<keyword evidence="1" id="KW-0863">Zinc-finger</keyword>
<dbReference type="GO" id="GO:0003676">
    <property type="term" value="F:nucleic acid binding"/>
    <property type="evidence" value="ECO:0007669"/>
    <property type="project" value="InterPro"/>
</dbReference>
<keyword evidence="1" id="KW-0862">Zinc</keyword>
<keyword evidence="2" id="KW-0175">Coiled coil</keyword>
<feature type="compositionally biased region" description="Low complexity" evidence="3">
    <location>
        <begin position="466"/>
        <end position="487"/>
    </location>
</feature>
<dbReference type="EMBL" id="JABSTR010000009">
    <property type="protein sequence ID" value="KAH9379070.1"/>
    <property type="molecule type" value="Genomic_DNA"/>
</dbReference>
<protein>
    <recommendedName>
        <fullName evidence="4">CCHC-type domain-containing protein</fullName>
    </recommendedName>
</protein>
<reference evidence="5 6" key="1">
    <citation type="journal article" date="2020" name="Cell">
        <title>Large-Scale Comparative Analyses of Tick Genomes Elucidate Their Genetic Diversity and Vector Capacities.</title>
        <authorList>
            <consortium name="Tick Genome and Microbiome Consortium (TIGMIC)"/>
            <person name="Jia N."/>
            <person name="Wang J."/>
            <person name="Shi W."/>
            <person name="Du L."/>
            <person name="Sun Y."/>
            <person name="Zhan W."/>
            <person name="Jiang J.F."/>
            <person name="Wang Q."/>
            <person name="Zhang B."/>
            <person name="Ji P."/>
            <person name="Bell-Sakyi L."/>
            <person name="Cui X.M."/>
            <person name="Yuan T.T."/>
            <person name="Jiang B.G."/>
            <person name="Yang W.F."/>
            <person name="Lam T.T."/>
            <person name="Chang Q.C."/>
            <person name="Ding S.J."/>
            <person name="Wang X.J."/>
            <person name="Zhu J.G."/>
            <person name="Ruan X.D."/>
            <person name="Zhao L."/>
            <person name="Wei J.T."/>
            <person name="Ye R.Z."/>
            <person name="Que T.C."/>
            <person name="Du C.H."/>
            <person name="Zhou Y.H."/>
            <person name="Cheng J.X."/>
            <person name="Dai P.F."/>
            <person name="Guo W.B."/>
            <person name="Han X.H."/>
            <person name="Huang E.J."/>
            <person name="Li L.F."/>
            <person name="Wei W."/>
            <person name="Gao Y.C."/>
            <person name="Liu J.Z."/>
            <person name="Shao H.Z."/>
            <person name="Wang X."/>
            <person name="Wang C.C."/>
            <person name="Yang T.C."/>
            <person name="Huo Q.B."/>
            <person name="Li W."/>
            <person name="Chen H.Y."/>
            <person name="Chen S.E."/>
            <person name="Zhou L.G."/>
            <person name="Ni X.B."/>
            <person name="Tian J.H."/>
            <person name="Sheng Y."/>
            <person name="Liu T."/>
            <person name="Pan Y.S."/>
            <person name="Xia L.Y."/>
            <person name="Li J."/>
            <person name="Zhao F."/>
            <person name="Cao W.C."/>
        </authorList>
    </citation>
    <scope>NUCLEOTIDE SEQUENCE [LARGE SCALE GENOMIC DNA]</scope>
    <source>
        <strain evidence="5">HaeL-2018</strain>
    </source>
</reference>
<feature type="compositionally biased region" description="Basic and acidic residues" evidence="3">
    <location>
        <begin position="376"/>
        <end position="397"/>
    </location>
</feature>
<dbReference type="Proteomes" id="UP000821853">
    <property type="component" value="Unassembled WGS sequence"/>
</dbReference>
<evidence type="ECO:0000256" key="3">
    <source>
        <dbReference type="SAM" id="MobiDB-lite"/>
    </source>
</evidence>
<dbReference type="InterPro" id="IPR001878">
    <property type="entry name" value="Znf_CCHC"/>
</dbReference>